<evidence type="ECO:0000313" key="6">
    <source>
        <dbReference type="Proteomes" id="UP001212498"/>
    </source>
</evidence>
<sequence>MTGTPGVEVRVPIRIRLVGTPTAEDLTRLENAVARLVARRAEQAARALAGARPAGVTGDDSGTSPATAGASRVPVAPYEPPASGGEPTGGGYRIMSYQGPARPVRVPLTQRNAARPAPQAVTGPAAQQAALRRITELLGTGITDWAVTDAEAREVLRILLRLAPVDLMRVVQAMRLSGRWATLGREVPSDADDHLVDLQRRMDPHAGYLMPGDTVRVEVWLGPHLQKDVSRDYVLGPGGLALPMLDRVIEATGLLPADLPDRVVRACTDALIYVDPLVKVAVVERGSLYAPRHGPTRGLLWYTSSRVERPRSEQLDKLRELLAYVSGVRPDDEFTAQALGRYHTWIEKHHRTPEFLRQTGPALWSASLREASRPAPVSARTRFLELASAMQRTADVVPQAEKLRLGASLADYLAWLDRQADDALVRYDPAKVWSRFYVGRVEAEVRAEVAEKLRRDREVTAEAASKTHWEAAGRKLDEALDFLKTRVWRVREPYTIEDRESGVGYLVWESAQESAVRDLIGRGFLRDVIASMHHEDFTRTSVAADFQAWLAAHPAEYEAYLLAQAYPDTEKYEIRIDIPAWQTAIEVGIGFIPVVGSIVAAGEAAFGYDLFGNKLSTVDRAVLAASVLLPAAAKVYKAGRASVTVATLARDYRLSAREADVAYRALTQVRPGTAGARVLESAVADVRAGSTVRDAKRLNELDVLFKDMGWTDRATARELRAGAAESAMQGHAGRPGQEVADLFATGDEVAELTGAIEGRASRPGVTGGQTPRIDDIRVPGRKRVRVDLEHIARAAGETSRAALARVRRVIGRRLDQTPLGPIWERARAKVVGDRSLAHAGRQEMFDLYNRVRDEFWTLARADPGAARFLDEAGFAFPLQGKAPLLKVADPPPGLVDLPKAADIPIQERRVSLDHNLEKALAENYRRAVDADNLTFQFHNPNSNRETVQVKFGLRPTPGVTE</sequence>
<name>A0ABT4T3X0_9ACTN</name>
<reference evidence="5 6" key="1">
    <citation type="submission" date="2022-11" db="EMBL/GenBank/DDBJ databases">
        <title>Nonomuraea corallina sp. nov., a new species of the genus Nonomuraea isolated from sea side sediment in Thai sea.</title>
        <authorList>
            <person name="Ngamcharungchit C."/>
            <person name="Matsumoto A."/>
            <person name="Suriyachadkun C."/>
            <person name="Panbangred W."/>
            <person name="Inahashi Y."/>
            <person name="Intra B."/>
        </authorList>
    </citation>
    <scope>NUCLEOTIDE SEQUENCE [LARGE SCALE GENOMIC DNA]</scope>
    <source>
        <strain evidence="5 6">DSM 43553</strain>
    </source>
</reference>
<dbReference type="Pfam" id="PF14449">
    <property type="entry name" value="PT-TG"/>
    <property type="match status" value="1"/>
</dbReference>
<evidence type="ECO:0000256" key="3">
    <source>
        <dbReference type="SAM" id="MobiDB-lite"/>
    </source>
</evidence>
<evidence type="ECO:0000256" key="2">
    <source>
        <dbReference type="ARBA" id="ARBA00022525"/>
    </source>
</evidence>
<evidence type="ECO:0000256" key="1">
    <source>
        <dbReference type="ARBA" id="ARBA00004613"/>
    </source>
</evidence>
<comment type="subcellular location">
    <subcellularLocation>
        <location evidence="1">Secreted</location>
    </subcellularLocation>
</comment>
<dbReference type="Proteomes" id="UP001212498">
    <property type="component" value="Unassembled WGS sequence"/>
</dbReference>
<accession>A0ABT4T3X0</accession>
<evidence type="ECO:0000313" key="5">
    <source>
        <dbReference type="EMBL" id="MDA0644182.1"/>
    </source>
</evidence>
<gene>
    <name evidence="5" type="ORF">OUY24_26435</name>
</gene>
<dbReference type="InterPro" id="IPR027797">
    <property type="entry name" value="PT-TG_dom"/>
</dbReference>
<feature type="region of interest" description="Disordered" evidence="3">
    <location>
        <begin position="48"/>
        <end position="96"/>
    </location>
</feature>
<protein>
    <submittedName>
        <fullName evidence="5">Pre-toxin TG domain-containing protein</fullName>
    </submittedName>
</protein>
<keyword evidence="6" id="KW-1185">Reference proteome</keyword>
<evidence type="ECO:0000259" key="4">
    <source>
        <dbReference type="Pfam" id="PF14449"/>
    </source>
</evidence>
<dbReference type="EMBL" id="JAPNUD010000089">
    <property type="protein sequence ID" value="MDA0644182.1"/>
    <property type="molecule type" value="Genomic_DNA"/>
</dbReference>
<feature type="domain" description="Pre-toxin TG" evidence="4">
    <location>
        <begin position="584"/>
        <end position="640"/>
    </location>
</feature>
<comment type="caution">
    <text evidence="5">The sequence shown here is derived from an EMBL/GenBank/DDBJ whole genome shotgun (WGS) entry which is preliminary data.</text>
</comment>
<dbReference type="RefSeq" id="WP_271278245.1">
    <property type="nucleotide sequence ID" value="NZ_BAABFD010000016.1"/>
</dbReference>
<organism evidence="5 6">
    <name type="scientific">Nonomuraea ferruginea</name>
    <dbReference type="NCBI Taxonomy" id="46174"/>
    <lineage>
        <taxon>Bacteria</taxon>
        <taxon>Bacillati</taxon>
        <taxon>Actinomycetota</taxon>
        <taxon>Actinomycetes</taxon>
        <taxon>Streptosporangiales</taxon>
        <taxon>Streptosporangiaceae</taxon>
        <taxon>Nonomuraea</taxon>
    </lineage>
</organism>
<keyword evidence="2" id="KW-0964">Secreted</keyword>
<proteinExistence type="predicted"/>